<reference evidence="2 3" key="1">
    <citation type="journal article" date="2015" name="Fungal Genet. Biol.">
        <title>Evolution of novel wood decay mechanisms in Agaricales revealed by the genome sequences of Fistulina hepatica and Cylindrobasidium torrendii.</title>
        <authorList>
            <person name="Floudas D."/>
            <person name="Held B.W."/>
            <person name="Riley R."/>
            <person name="Nagy L.G."/>
            <person name="Koehler G."/>
            <person name="Ransdell A.S."/>
            <person name="Younus H."/>
            <person name="Chow J."/>
            <person name="Chiniquy J."/>
            <person name="Lipzen A."/>
            <person name="Tritt A."/>
            <person name="Sun H."/>
            <person name="Haridas S."/>
            <person name="LaButti K."/>
            <person name="Ohm R.A."/>
            <person name="Kues U."/>
            <person name="Blanchette R.A."/>
            <person name="Grigoriev I.V."/>
            <person name="Minto R.E."/>
            <person name="Hibbett D.S."/>
        </authorList>
    </citation>
    <scope>NUCLEOTIDE SEQUENCE [LARGE SCALE GENOMIC DNA]</scope>
    <source>
        <strain evidence="2 3">FP15055 ss-10</strain>
    </source>
</reference>
<keyword evidence="3" id="KW-1185">Reference proteome</keyword>
<evidence type="ECO:0000313" key="3">
    <source>
        <dbReference type="Proteomes" id="UP000054007"/>
    </source>
</evidence>
<feature type="region of interest" description="Disordered" evidence="1">
    <location>
        <begin position="1"/>
        <end position="92"/>
    </location>
</feature>
<feature type="compositionally biased region" description="Acidic residues" evidence="1">
    <location>
        <begin position="1"/>
        <end position="45"/>
    </location>
</feature>
<dbReference type="PANTHER" id="PTHR24030:SF0">
    <property type="entry name" value="PROTEIN CMSS1"/>
    <property type="match status" value="1"/>
</dbReference>
<sequence>MATGGDDLDDNLLLDEFEEDVPAAEVEDAPDNSSEDGNIGEEAEEDQRPTPKQSEAQIEKKRKRREKDKQRKKRKIAESGPPVREELGYRTPEEQSDGLFALQKKCFTDLSTIELDEKRIPASAFANTSSWTQARPHDELVDFIAQCAPSLQKRLGQKSKSNGAPTLLFITPAANRATDVARVLKTKALRGEKGGEVAKLFARHFKLHEHASYLLKTKVGAAVGTPGRVGKLLTETESLSTTALSHIILDVTLRDAKERTLFDIPETRDEVFKTVLGIPQILKAIKEGKVEIVLF</sequence>
<dbReference type="Gene3D" id="3.40.50.300">
    <property type="entry name" value="P-loop containing nucleotide triphosphate hydrolases"/>
    <property type="match status" value="1"/>
</dbReference>
<protein>
    <recommendedName>
        <fullName evidence="4">Protein CMS1</fullName>
    </recommendedName>
</protein>
<dbReference type="PANTHER" id="PTHR24030">
    <property type="entry name" value="PROTEIN CMSS1"/>
    <property type="match status" value="1"/>
</dbReference>
<dbReference type="Pfam" id="PF14617">
    <property type="entry name" value="CMS1"/>
    <property type="match status" value="1"/>
</dbReference>
<dbReference type="OrthoDB" id="1929311at2759"/>
<evidence type="ECO:0000313" key="2">
    <source>
        <dbReference type="EMBL" id="KIY65043.1"/>
    </source>
</evidence>
<organism evidence="2 3">
    <name type="scientific">Cylindrobasidium torrendii FP15055 ss-10</name>
    <dbReference type="NCBI Taxonomy" id="1314674"/>
    <lineage>
        <taxon>Eukaryota</taxon>
        <taxon>Fungi</taxon>
        <taxon>Dikarya</taxon>
        <taxon>Basidiomycota</taxon>
        <taxon>Agaricomycotina</taxon>
        <taxon>Agaricomycetes</taxon>
        <taxon>Agaricomycetidae</taxon>
        <taxon>Agaricales</taxon>
        <taxon>Marasmiineae</taxon>
        <taxon>Physalacriaceae</taxon>
        <taxon>Cylindrobasidium</taxon>
    </lineage>
</organism>
<dbReference type="GO" id="GO:0030686">
    <property type="term" value="C:90S preribosome"/>
    <property type="evidence" value="ECO:0007669"/>
    <property type="project" value="TreeGrafter"/>
</dbReference>
<feature type="compositionally biased region" description="Basic and acidic residues" evidence="1">
    <location>
        <begin position="83"/>
        <end position="92"/>
    </location>
</feature>
<dbReference type="AlphaFoldDB" id="A0A0D7B376"/>
<dbReference type="EMBL" id="KN880607">
    <property type="protein sequence ID" value="KIY65043.1"/>
    <property type="molecule type" value="Genomic_DNA"/>
</dbReference>
<dbReference type="InterPro" id="IPR027417">
    <property type="entry name" value="P-loop_NTPase"/>
</dbReference>
<evidence type="ECO:0000256" key="1">
    <source>
        <dbReference type="SAM" id="MobiDB-lite"/>
    </source>
</evidence>
<feature type="compositionally biased region" description="Basic residues" evidence="1">
    <location>
        <begin position="60"/>
        <end position="75"/>
    </location>
</feature>
<dbReference type="STRING" id="1314674.A0A0D7B376"/>
<dbReference type="InterPro" id="IPR032704">
    <property type="entry name" value="Cms1"/>
</dbReference>
<dbReference type="Proteomes" id="UP000054007">
    <property type="component" value="Unassembled WGS sequence"/>
</dbReference>
<dbReference type="GO" id="GO:0005634">
    <property type="term" value="C:nucleus"/>
    <property type="evidence" value="ECO:0007669"/>
    <property type="project" value="TreeGrafter"/>
</dbReference>
<accession>A0A0D7B376</accession>
<proteinExistence type="predicted"/>
<evidence type="ECO:0008006" key="4">
    <source>
        <dbReference type="Google" id="ProtNLM"/>
    </source>
</evidence>
<gene>
    <name evidence="2" type="ORF">CYLTODRAFT_76772</name>
</gene>
<name>A0A0D7B376_9AGAR</name>